<feature type="domain" description="N-acetyltransferase" evidence="4">
    <location>
        <begin position="16"/>
        <end position="191"/>
    </location>
</feature>
<keyword evidence="2" id="KW-0808">Transferase</keyword>
<gene>
    <name evidence="5" type="ORF">ORAREDHAP_LOCUS22204</name>
</gene>
<accession>A0A6J5X164</accession>
<evidence type="ECO:0000256" key="1">
    <source>
        <dbReference type="ARBA" id="ARBA00009342"/>
    </source>
</evidence>
<keyword evidence="6" id="KW-1185">Reference proteome</keyword>
<sequence>MEQEKEKDRVSLEGGRVILVPYMKEHVPKYHEWMQDPALLQATGSEPLTLDQEYQMQLTWTQDPNNSASQGLIFPGKKEEGSIGFGLVIESRLLLYWISSWLWANSTMGRPHVEAMVGDVNLYMNDLDDPQMAEIEIMIAEPKSRGKGLGKESALMMMAFAVENLGIHIFRAKIGELNGASLSLFRKLGFEETSYSEIFKEVTLELSVTKAKHDELLQLMDSFITHA</sequence>
<dbReference type="PANTHER" id="PTHR13256">
    <property type="entry name" value="N-ACETYLTRANSFERASE 9"/>
    <property type="match status" value="1"/>
</dbReference>
<dbReference type="EMBL" id="CAEKKB010000003">
    <property type="protein sequence ID" value="CAB4304538.1"/>
    <property type="molecule type" value="Genomic_DNA"/>
</dbReference>
<reference evidence="6" key="1">
    <citation type="journal article" date="2020" name="Genome Biol.">
        <title>Gamete binning: chromosome-level and haplotype-resolved genome assembly enabled by high-throughput single-cell sequencing of gamete genomes.</title>
        <authorList>
            <person name="Campoy J.A."/>
            <person name="Sun H."/>
            <person name="Goel M."/>
            <person name="Jiao W.-B."/>
            <person name="Folz-Donahue K."/>
            <person name="Wang N."/>
            <person name="Rubio M."/>
            <person name="Liu C."/>
            <person name="Kukat C."/>
            <person name="Ruiz D."/>
            <person name="Huettel B."/>
            <person name="Schneeberger K."/>
        </authorList>
    </citation>
    <scope>NUCLEOTIDE SEQUENCE [LARGE SCALE GENOMIC DNA]</scope>
    <source>
        <strain evidence="6">cv. Rojo Pasion</strain>
    </source>
</reference>
<evidence type="ECO:0000256" key="2">
    <source>
        <dbReference type="ARBA" id="ARBA00022679"/>
    </source>
</evidence>
<name>A0A6J5X164_PRUAR</name>
<evidence type="ECO:0000313" key="6">
    <source>
        <dbReference type="Proteomes" id="UP000507245"/>
    </source>
</evidence>
<dbReference type="AlphaFoldDB" id="A0A6J5X164"/>
<proteinExistence type="inferred from homology"/>
<dbReference type="InterPro" id="IPR016181">
    <property type="entry name" value="Acyl_CoA_acyltransferase"/>
</dbReference>
<dbReference type="OrthoDB" id="5043642at2759"/>
<dbReference type="Proteomes" id="UP000507245">
    <property type="component" value="Unassembled WGS sequence"/>
</dbReference>
<dbReference type="InterPro" id="IPR000182">
    <property type="entry name" value="GNAT_dom"/>
</dbReference>
<dbReference type="SUPFAM" id="SSF55729">
    <property type="entry name" value="Acyl-CoA N-acyltransferases (Nat)"/>
    <property type="match status" value="1"/>
</dbReference>
<keyword evidence="3" id="KW-0012">Acyltransferase</keyword>
<evidence type="ECO:0000256" key="3">
    <source>
        <dbReference type="ARBA" id="ARBA00023315"/>
    </source>
</evidence>
<dbReference type="Gene3D" id="3.40.630.30">
    <property type="match status" value="1"/>
</dbReference>
<evidence type="ECO:0000259" key="4">
    <source>
        <dbReference type="Pfam" id="PF13302"/>
    </source>
</evidence>
<dbReference type="InterPro" id="IPR039135">
    <property type="entry name" value="NAT9-like"/>
</dbReference>
<dbReference type="Pfam" id="PF13302">
    <property type="entry name" value="Acetyltransf_3"/>
    <property type="match status" value="1"/>
</dbReference>
<dbReference type="PANTHER" id="PTHR13256:SF16">
    <property type="entry name" value="ALPHA_BETA-TUBULIN-N-ACETYLTRANSFERASE 9"/>
    <property type="match status" value="1"/>
</dbReference>
<organism evidence="5 6">
    <name type="scientific">Prunus armeniaca</name>
    <name type="common">Apricot</name>
    <name type="synonym">Armeniaca vulgaris</name>
    <dbReference type="NCBI Taxonomy" id="36596"/>
    <lineage>
        <taxon>Eukaryota</taxon>
        <taxon>Viridiplantae</taxon>
        <taxon>Streptophyta</taxon>
        <taxon>Embryophyta</taxon>
        <taxon>Tracheophyta</taxon>
        <taxon>Spermatophyta</taxon>
        <taxon>Magnoliopsida</taxon>
        <taxon>eudicotyledons</taxon>
        <taxon>Gunneridae</taxon>
        <taxon>Pentapetalae</taxon>
        <taxon>rosids</taxon>
        <taxon>fabids</taxon>
        <taxon>Rosales</taxon>
        <taxon>Rosaceae</taxon>
        <taxon>Amygdaloideae</taxon>
        <taxon>Amygdaleae</taxon>
        <taxon>Prunus</taxon>
    </lineage>
</organism>
<comment type="similarity">
    <text evidence="1">Belongs to the acetyltransferase family. GNAT subfamily.</text>
</comment>
<protein>
    <recommendedName>
        <fullName evidence="4">N-acetyltransferase domain-containing protein</fullName>
    </recommendedName>
</protein>
<dbReference type="GO" id="GO:0008080">
    <property type="term" value="F:N-acetyltransferase activity"/>
    <property type="evidence" value="ECO:0007669"/>
    <property type="project" value="InterPro"/>
</dbReference>
<evidence type="ECO:0000313" key="5">
    <source>
        <dbReference type="EMBL" id="CAB4304538.1"/>
    </source>
</evidence>